<dbReference type="InterPro" id="IPR000870">
    <property type="entry name" value="Homoserine_kinase"/>
</dbReference>
<evidence type="ECO:0000259" key="14">
    <source>
        <dbReference type="Pfam" id="PF00288"/>
    </source>
</evidence>
<keyword evidence="8 13" id="KW-0547">Nucleotide-binding</keyword>
<dbReference type="Pfam" id="PF00288">
    <property type="entry name" value="GHMP_kinases_N"/>
    <property type="match status" value="1"/>
</dbReference>
<dbReference type="InterPro" id="IPR020568">
    <property type="entry name" value="Ribosomal_Su5_D2-typ_SF"/>
</dbReference>
<feature type="domain" description="GHMP kinase C-terminal" evidence="15">
    <location>
        <begin position="228"/>
        <end position="273"/>
    </location>
</feature>
<dbReference type="GO" id="GO:0005524">
    <property type="term" value="F:ATP binding"/>
    <property type="evidence" value="ECO:0007669"/>
    <property type="project" value="UniProtKB-UniRule"/>
</dbReference>
<dbReference type="InterPro" id="IPR013750">
    <property type="entry name" value="GHMP_kinase_C_dom"/>
</dbReference>
<evidence type="ECO:0000256" key="13">
    <source>
        <dbReference type="HAMAP-Rule" id="MF_00384"/>
    </source>
</evidence>
<keyword evidence="7 13" id="KW-0791">Threonine biosynthesis</keyword>
<dbReference type="Proteomes" id="UP000199413">
    <property type="component" value="Unassembled WGS sequence"/>
</dbReference>
<dbReference type="InterPro" id="IPR006203">
    <property type="entry name" value="GHMP_knse_ATP-bd_CS"/>
</dbReference>
<dbReference type="PANTHER" id="PTHR20861:SF1">
    <property type="entry name" value="HOMOSERINE KINASE"/>
    <property type="match status" value="1"/>
</dbReference>
<keyword evidence="10 13" id="KW-0067">ATP-binding</keyword>
<evidence type="ECO:0000313" key="16">
    <source>
        <dbReference type="EMBL" id="SCL39393.1"/>
    </source>
</evidence>
<evidence type="ECO:0000256" key="7">
    <source>
        <dbReference type="ARBA" id="ARBA00022697"/>
    </source>
</evidence>
<keyword evidence="13" id="KW-0963">Cytoplasm</keyword>
<dbReference type="GO" id="GO:0005737">
    <property type="term" value="C:cytoplasm"/>
    <property type="evidence" value="ECO:0007669"/>
    <property type="project" value="UniProtKB-SubCell"/>
</dbReference>
<evidence type="ECO:0000256" key="8">
    <source>
        <dbReference type="ARBA" id="ARBA00022741"/>
    </source>
</evidence>
<dbReference type="EC" id="2.7.1.39" evidence="3 13"/>
<dbReference type="Gene3D" id="3.30.70.890">
    <property type="entry name" value="GHMP kinase, C-terminal domain"/>
    <property type="match status" value="1"/>
</dbReference>
<dbReference type="PIRSF" id="PIRSF000676">
    <property type="entry name" value="Homoser_kin"/>
    <property type="match status" value="1"/>
</dbReference>
<dbReference type="PROSITE" id="PS00627">
    <property type="entry name" value="GHMP_KINASES_ATP"/>
    <property type="match status" value="1"/>
</dbReference>
<evidence type="ECO:0000256" key="6">
    <source>
        <dbReference type="ARBA" id="ARBA00022679"/>
    </source>
</evidence>
<dbReference type="PRINTS" id="PR00958">
    <property type="entry name" value="HOMSERKINASE"/>
</dbReference>
<dbReference type="NCBIfam" id="TIGR00191">
    <property type="entry name" value="thrB"/>
    <property type="match status" value="1"/>
</dbReference>
<dbReference type="Pfam" id="PF08544">
    <property type="entry name" value="GHMP_kinases_C"/>
    <property type="match status" value="1"/>
</dbReference>
<dbReference type="PANTHER" id="PTHR20861">
    <property type="entry name" value="HOMOSERINE/4-DIPHOSPHOCYTIDYL-2-C-METHYL-D-ERYTHRITOL KINASE"/>
    <property type="match status" value="1"/>
</dbReference>
<dbReference type="SUPFAM" id="SSF54211">
    <property type="entry name" value="Ribosomal protein S5 domain 2-like"/>
    <property type="match status" value="1"/>
</dbReference>
<accession>A0A1C6TD17</accession>
<comment type="pathway">
    <text evidence="1 13">Amino-acid biosynthesis; L-threonine biosynthesis; L-threonine from L-aspartate: step 4/5.</text>
</comment>
<dbReference type="AlphaFoldDB" id="A0A1C6TD17"/>
<feature type="domain" description="GHMP kinase N-terminal" evidence="14">
    <location>
        <begin position="67"/>
        <end position="151"/>
    </location>
</feature>
<dbReference type="GO" id="GO:0004413">
    <property type="term" value="F:homoserine kinase activity"/>
    <property type="evidence" value="ECO:0007669"/>
    <property type="project" value="UniProtKB-UniRule"/>
</dbReference>
<evidence type="ECO:0000256" key="1">
    <source>
        <dbReference type="ARBA" id="ARBA00005015"/>
    </source>
</evidence>
<reference evidence="17" key="1">
    <citation type="submission" date="2016-06" db="EMBL/GenBank/DDBJ databases">
        <authorList>
            <person name="Varghese N."/>
            <person name="Submissions Spin"/>
        </authorList>
    </citation>
    <scope>NUCLEOTIDE SEQUENCE [LARGE SCALE GENOMIC DNA]</scope>
    <source>
        <strain evidence="17">DSM 45431</strain>
    </source>
</reference>
<keyword evidence="9 13" id="KW-0418">Kinase</keyword>
<organism evidence="16 17">
    <name type="scientific">Micromonospora rhizosphaerae</name>
    <dbReference type="NCBI Taxonomy" id="568872"/>
    <lineage>
        <taxon>Bacteria</taxon>
        <taxon>Bacillati</taxon>
        <taxon>Actinomycetota</taxon>
        <taxon>Actinomycetes</taxon>
        <taxon>Micromonosporales</taxon>
        <taxon>Micromonosporaceae</taxon>
        <taxon>Micromonospora</taxon>
    </lineage>
</organism>
<evidence type="ECO:0000256" key="5">
    <source>
        <dbReference type="ARBA" id="ARBA00022605"/>
    </source>
</evidence>
<comment type="catalytic activity">
    <reaction evidence="11 13">
        <text>L-homoserine + ATP = O-phospho-L-homoserine + ADP + H(+)</text>
        <dbReference type="Rhea" id="RHEA:13985"/>
        <dbReference type="ChEBI" id="CHEBI:15378"/>
        <dbReference type="ChEBI" id="CHEBI:30616"/>
        <dbReference type="ChEBI" id="CHEBI:57476"/>
        <dbReference type="ChEBI" id="CHEBI:57590"/>
        <dbReference type="ChEBI" id="CHEBI:456216"/>
        <dbReference type="EC" id="2.7.1.39"/>
    </reaction>
</comment>
<comment type="similarity">
    <text evidence="2 13">Belongs to the GHMP kinase family. Homoserine kinase subfamily.</text>
</comment>
<comment type="function">
    <text evidence="12 13">Catalyzes the ATP-dependent phosphorylation of L-homoserine to L-homoserine phosphate.</text>
</comment>
<dbReference type="STRING" id="568872.GA0070624_6550"/>
<dbReference type="InterPro" id="IPR006204">
    <property type="entry name" value="GHMP_kinase_N_dom"/>
</dbReference>
<comment type="subcellular location">
    <subcellularLocation>
        <location evidence="13">Cytoplasm</location>
    </subcellularLocation>
</comment>
<dbReference type="InterPro" id="IPR036554">
    <property type="entry name" value="GHMP_kinase_C_sf"/>
</dbReference>
<evidence type="ECO:0000256" key="9">
    <source>
        <dbReference type="ARBA" id="ARBA00022777"/>
    </source>
</evidence>
<dbReference type="OrthoDB" id="9769912at2"/>
<keyword evidence="6 13" id="KW-0808">Transferase</keyword>
<dbReference type="UniPathway" id="UPA00050">
    <property type="reaction ID" value="UER00064"/>
</dbReference>
<evidence type="ECO:0000256" key="4">
    <source>
        <dbReference type="ARBA" id="ARBA00017858"/>
    </source>
</evidence>
<protein>
    <recommendedName>
        <fullName evidence="4 13">Homoserine kinase</fullName>
        <shortName evidence="13">HK</shortName>
        <shortName evidence="13">HSK</shortName>
        <ecNumber evidence="3 13">2.7.1.39</ecNumber>
    </recommendedName>
</protein>
<dbReference type="GO" id="GO:0009088">
    <property type="term" value="P:threonine biosynthetic process"/>
    <property type="evidence" value="ECO:0007669"/>
    <property type="project" value="UniProtKB-UniRule"/>
</dbReference>
<evidence type="ECO:0000313" key="17">
    <source>
        <dbReference type="Proteomes" id="UP000199413"/>
    </source>
</evidence>
<dbReference type="InterPro" id="IPR014721">
    <property type="entry name" value="Ribsml_uS5_D2-typ_fold_subgr"/>
</dbReference>
<gene>
    <name evidence="13" type="primary">thrB</name>
    <name evidence="16" type="ORF">GA0070624_6550</name>
</gene>
<dbReference type="SUPFAM" id="SSF55060">
    <property type="entry name" value="GHMP Kinase, C-terminal domain"/>
    <property type="match status" value="1"/>
</dbReference>
<name>A0A1C6TD17_9ACTN</name>
<evidence type="ECO:0000256" key="2">
    <source>
        <dbReference type="ARBA" id="ARBA00007370"/>
    </source>
</evidence>
<dbReference type="Gene3D" id="3.30.230.10">
    <property type="match status" value="1"/>
</dbReference>
<evidence type="ECO:0000259" key="15">
    <source>
        <dbReference type="Pfam" id="PF08544"/>
    </source>
</evidence>
<feature type="binding site" evidence="13">
    <location>
        <begin position="95"/>
        <end position="105"/>
    </location>
    <ligand>
        <name>ATP</name>
        <dbReference type="ChEBI" id="CHEBI:30616"/>
    </ligand>
</feature>
<evidence type="ECO:0000256" key="11">
    <source>
        <dbReference type="ARBA" id="ARBA00049375"/>
    </source>
</evidence>
<sequence length="315" mass="32219">MPLTFETGPVRVRVPATSANLGPGFDSLGLALGLYDDVAAEVTSDGGVRVTVTGQGAGELPEDDRHLVARAMRATFDALGGQPPGLAVECVNRIPQARGLGSSSAAIVAGVQLARALVVDGVRRLDEAAALRLAAELEGHPDNVAPCLLGGFTVAWTDPSGARAVSLAVADGVRPTVFVPEERGLTAAARAALPATVPHADAALTAGRAALLVHALTAEPRLLLPATVDRLHQDYRAAGMPATAALVSALRVADVAAVVSGAGPTVLALTEPPEGFDPGRDWQLWRLSIDVSGARVTRGRLGHAERDPVAAGRKS</sequence>
<proteinExistence type="inferred from homology"/>
<evidence type="ECO:0000256" key="10">
    <source>
        <dbReference type="ARBA" id="ARBA00022840"/>
    </source>
</evidence>
<keyword evidence="17" id="KW-1185">Reference proteome</keyword>
<dbReference type="EMBL" id="FMHV01000002">
    <property type="protein sequence ID" value="SCL39393.1"/>
    <property type="molecule type" value="Genomic_DNA"/>
</dbReference>
<evidence type="ECO:0000256" key="12">
    <source>
        <dbReference type="ARBA" id="ARBA00049954"/>
    </source>
</evidence>
<keyword evidence="5 13" id="KW-0028">Amino-acid biosynthesis</keyword>
<evidence type="ECO:0000256" key="3">
    <source>
        <dbReference type="ARBA" id="ARBA00012078"/>
    </source>
</evidence>
<dbReference type="HAMAP" id="MF_00384">
    <property type="entry name" value="Homoser_kinase"/>
    <property type="match status" value="1"/>
</dbReference>
<dbReference type="RefSeq" id="WP_091347333.1">
    <property type="nucleotide sequence ID" value="NZ_FMHV01000002.1"/>
</dbReference>